<dbReference type="PANTHER" id="PTHR10151">
    <property type="entry name" value="ECTONUCLEOTIDE PYROPHOSPHATASE/PHOSPHODIESTERASE"/>
    <property type="match status" value="1"/>
</dbReference>
<evidence type="ECO:0000256" key="2">
    <source>
        <dbReference type="ARBA" id="ARBA00023180"/>
    </source>
</evidence>
<dbReference type="InterPro" id="IPR017850">
    <property type="entry name" value="Alkaline_phosphatase_core_sf"/>
</dbReference>
<evidence type="ECO:0000256" key="1">
    <source>
        <dbReference type="ARBA" id="ARBA00022801"/>
    </source>
</evidence>
<dbReference type="Pfam" id="PF01663">
    <property type="entry name" value="Phosphodiest"/>
    <property type="match status" value="1"/>
</dbReference>
<evidence type="ECO:0000313" key="4">
    <source>
        <dbReference type="EMBL" id="EFP05570.1"/>
    </source>
</evidence>
<gene>
    <name evidence="4" type="ORF">CRE_27057</name>
</gene>
<dbReference type="InParanoid" id="E3LQ02"/>
<proteinExistence type="predicted"/>
<feature type="chain" id="PRO_5003175209" evidence="3">
    <location>
        <begin position="18"/>
        <end position="710"/>
    </location>
</feature>
<protein>
    <submittedName>
        <fullName evidence="4">Uncharacterized protein</fullName>
    </submittedName>
</protein>
<dbReference type="SUPFAM" id="SSF53649">
    <property type="entry name" value="Alkaline phosphatase-like"/>
    <property type="match status" value="1"/>
</dbReference>
<evidence type="ECO:0000256" key="3">
    <source>
        <dbReference type="SAM" id="SignalP"/>
    </source>
</evidence>
<dbReference type="OMA" id="HCLFWVG"/>
<dbReference type="CDD" id="cd16018">
    <property type="entry name" value="Enpp"/>
    <property type="match status" value="1"/>
</dbReference>
<dbReference type="STRING" id="31234.E3LQ02"/>
<dbReference type="Gene3D" id="3.40.720.10">
    <property type="entry name" value="Alkaline Phosphatase, subunit A"/>
    <property type="match status" value="1"/>
</dbReference>
<dbReference type="GO" id="GO:0055120">
    <property type="term" value="C:striated muscle dense body"/>
    <property type="evidence" value="ECO:0007669"/>
    <property type="project" value="TreeGrafter"/>
</dbReference>
<dbReference type="InterPro" id="IPR044929">
    <property type="entry name" value="DNA/RNA_non-sp_Endonuclease_sf"/>
</dbReference>
<dbReference type="GO" id="GO:0031674">
    <property type="term" value="C:I band"/>
    <property type="evidence" value="ECO:0007669"/>
    <property type="project" value="TreeGrafter"/>
</dbReference>
<dbReference type="Gene3D" id="3.30.1360.180">
    <property type="match status" value="1"/>
</dbReference>
<keyword evidence="1" id="KW-0378">Hydrolase</keyword>
<organism evidence="5">
    <name type="scientific">Caenorhabditis remanei</name>
    <name type="common">Caenorhabditis vulgaris</name>
    <dbReference type="NCBI Taxonomy" id="31234"/>
    <lineage>
        <taxon>Eukaryota</taxon>
        <taxon>Metazoa</taxon>
        <taxon>Ecdysozoa</taxon>
        <taxon>Nematoda</taxon>
        <taxon>Chromadorea</taxon>
        <taxon>Rhabditida</taxon>
        <taxon>Rhabditina</taxon>
        <taxon>Rhabditomorpha</taxon>
        <taxon>Rhabditoidea</taxon>
        <taxon>Rhabditidae</taxon>
        <taxon>Peloderinae</taxon>
        <taxon>Caenorhabditis</taxon>
    </lineage>
</organism>
<dbReference type="AlphaFoldDB" id="E3LQ02"/>
<keyword evidence="5" id="KW-1185">Reference proteome</keyword>
<dbReference type="EMBL" id="DS268412">
    <property type="protein sequence ID" value="EFP05570.1"/>
    <property type="molecule type" value="Genomic_DNA"/>
</dbReference>
<dbReference type="GO" id="GO:0016529">
    <property type="term" value="C:sarcoplasmic reticulum"/>
    <property type="evidence" value="ECO:0007669"/>
    <property type="project" value="TreeGrafter"/>
</dbReference>
<feature type="signal peptide" evidence="3">
    <location>
        <begin position="1"/>
        <end position="17"/>
    </location>
</feature>
<dbReference type="HOGENOM" id="CLU_012256_1_0_1"/>
<sequence>MIYILFVSTIFIEYGHSALLENSSAPEYKWAGCENLGKCKLDGFSKPPLVILSFDGFAREYLERRIVKSLEFISECGVKADRVFPSFPSKTFPNHYTMVTGLYPESHGITDNNVFDLKLSPNLTAMSSNKSEIFYNGEPIWSAYKRLTGKSAHCLFWVGCYFNNTGYKPDVSPDYNQSLPLQERIDTLISWLKLPNNERPGLITAYLHQPDGAGHKQENINEALEEVDKYLDVLLGTLHDEGLLECINLVIISDHGMQPLNKTINIDDYINTEGLVLSKGVVARIHLNRTDRTVDDVSAQLRCKIDGVKVNTVRDIPLRKHYSKSSRVGDIIIEGQPGTTFYNQTGGGDHGYDYYNENMHTIMFARGPSFRPNVTVPPYQNVQYMNLWLSLLGLEGAVENNGTIGFFDSILKNPPVRENNWNTIEECPDFGSADVLPCGKGGKEDWKKLSAHLESCVYSQSLPIHSTNYCYQSYCENSLIVSKNEKGILFHSFKSLILFSDSRKAIIEILTSSTQQKKTSSLDENFSFVNSKYSAECPEIQNNESFFTAGSETISKMAHAQYSFPDLFLKNVLFPLSEKTAEYLDRFGKLFVMSGLATDSNLDGISDSDSSGLVSAPTHFYRILITCTGGWLSTNPPLCKKYNEMKVLAFVFPILNEKTAMDCMHSDDVLLDYTATVQDVERIAGFQCQIGALSHQQNVYIRRNITTSLW</sequence>
<name>E3LQ02_CAERE</name>
<dbReference type="eggNOG" id="KOG2645">
    <property type="taxonomic scope" value="Eukaryota"/>
</dbReference>
<keyword evidence="3" id="KW-0732">Signal</keyword>
<dbReference type="OrthoDB" id="415411at2759"/>
<dbReference type="InterPro" id="IPR002591">
    <property type="entry name" value="Phosphodiest/P_Trfase"/>
</dbReference>
<dbReference type="Proteomes" id="UP000008281">
    <property type="component" value="Unassembled WGS sequence"/>
</dbReference>
<evidence type="ECO:0000313" key="5">
    <source>
        <dbReference type="Proteomes" id="UP000008281"/>
    </source>
</evidence>
<keyword evidence="2" id="KW-0325">Glycoprotein</keyword>
<reference evidence="4" key="1">
    <citation type="submission" date="2007-07" db="EMBL/GenBank/DDBJ databases">
        <title>PCAP assembly of the Caenorhabditis remanei genome.</title>
        <authorList>
            <consortium name="The Caenorhabditis remanei Sequencing Consortium"/>
            <person name="Wilson R.K."/>
        </authorList>
    </citation>
    <scope>NUCLEOTIDE SEQUENCE [LARGE SCALE GENOMIC DNA]</scope>
    <source>
        <strain evidence="4">PB4641</strain>
    </source>
</reference>
<dbReference type="Gene3D" id="3.40.570.10">
    <property type="entry name" value="Extracellular Endonuclease, subunit A"/>
    <property type="match status" value="1"/>
</dbReference>
<dbReference type="PANTHER" id="PTHR10151:SF114">
    <property type="entry name" value="ECTONUCLEOTIDE PYROPHOSPHATASE_PHOSPHODIESTERASE C27A7.3"/>
    <property type="match status" value="1"/>
</dbReference>
<dbReference type="GO" id="GO:0016787">
    <property type="term" value="F:hydrolase activity"/>
    <property type="evidence" value="ECO:0007669"/>
    <property type="project" value="UniProtKB-KW"/>
</dbReference>
<dbReference type="FunCoup" id="E3LQ02">
    <property type="interactions" value="249"/>
</dbReference>
<accession>E3LQ02</accession>